<feature type="chain" id="PRO_5033029533" description="Lipoprotein" evidence="2">
    <location>
        <begin position="24"/>
        <end position="292"/>
    </location>
</feature>
<evidence type="ECO:0000256" key="2">
    <source>
        <dbReference type="SAM" id="SignalP"/>
    </source>
</evidence>
<gene>
    <name evidence="3" type="ORF">GTW58_07280</name>
</gene>
<accession>A0A846U4Q4</accession>
<evidence type="ECO:0008006" key="5">
    <source>
        <dbReference type="Google" id="ProtNLM"/>
    </source>
</evidence>
<feature type="compositionally biased region" description="Polar residues" evidence="1">
    <location>
        <begin position="275"/>
        <end position="292"/>
    </location>
</feature>
<feature type="signal peptide" evidence="2">
    <location>
        <begin position="1"/>
        <end position="23"/>
    </location>
</feature>
<comment type="caution">
    <text evidence="3">The sequence shown here is derived from an EMBL/GenBank/DDBJ whole genome shotgun (WGS) entry which is preliminary data.</text>
</comment>
<evidence type="ECO:0000313" key="3">
    <source>
        <dbReference type="EMBL" id="NKE09741.1"/>
    </source>
</evidence>
<feature type="region of interest" description="Disordered" evidence="1">
    <location>
        <begin position="167"/>
        <end position="215"/>
    </location>
</feature>
<sequence>MAEKSKFLLATGAVCVLALTACGNGGGGNGGEESPSPTPVVAPDDYTVDTAESTLASATVDGEEVSDVVSLREGMQDSGAQDASSMMAAMMELIDSDPAECKDPVITAVTAGALNGEGVTEHTNDMVGGTGPNDETISVRVMDSRDAADQAVKDLKSSLDDCQEFTLSSMGDGTTVNSSTSSPEVEGAGETLVFSGTGTNEDSTASPDAEGENTFSTSAMSVGNMVVMVVPGTGAAVVGGGSSSPTASPASEDELQSSMSDLAQAFVDGPVEPTESASPGDTASPTASPTES</sequence>
<dbReference type="AlphaFoldDB" id="A0A846U4Q4"/>
<feature type="region of interest" description="Disordered" evidence="1">
    <location>
        <begin position="234"/>
        <end position="292"/>
    </location>
</feature>
<reference evidence="3 4" key="1">
    <citation type="submission" date="2020-02" db="EMBL/GenBank/DDBJ databases">
        <authorList>
            <person name="Sun Q."/>
        </authorList>
    </citation>
    <scope>NUCLEOTIDE SEQUENCE [LARGE SCALE GENOMIC DNA]</scope>
    <source>
        <strain evidence="3 4">YIM 13062</strain>
    </source>
</reference>
<dbReference type="EMBL" id="JAAVUN010000011">
    <property type="protein sequence ID" value="NKE09741.1"/>
    <property type="molecule type" value="Genomic_DNA"/>
</dbReference>
<keyword evidence="2" id="KW-0732">Signal</keyword>
<dbReference type="Proteomes" id="UP000521379">
    <property type="component" value="Unassembled WGS sequence"/>
</dbReference>
<organism evidence="3 4">
    <name type="scientific">Kocuria subflava</name>
    <dbReference type="NCBI Taxonomy" id="1736139"/>
    <lineage>
        <taxon>Bacteria</taxon>
        <taxon>Bacillati</taxon>
        <taxon>Actinomycetota</taxon>
        <taxon>Actinomycetes</taxon>
        <taxon>Micrococcales</taxon>
        <taxon>Micrococcaceae</taxon>
        <taxon>Kocuria</taxon>
    </lineage>
</organism>
<keyword evidence="4" id="KW-1185">Reference proteome</keyword>
<proteinExistence type="predicted"/>
<evidence type="ECO:0000313" key="4">
    <source>
        <dbReference type="Proteomes" id="UP000521379"/>
    </source>
</evidence>
<protein>
    <recommendedName>
        <fullName evidence="5">Lipoprotein</fullName>
    </recommendedName>
</protein>
<feature type="compositionally biased region" description="Polar residues" evidence="1">
    <location>
        <begin position="194"/>
        <end position="206"/>
    </location>
</feature>
<dbReference type="RefSeq" id="WP_119933631.1">
    <property type="nucleotide sequence ID" value="NZ_JAAVUN010000011.1"/>
</dbReference>
<name>A0A846U4Q4_9MICC</name>
<feature type="compositionally biased region" description="Polar residues" evidence="1">
    <location>
        <begin position="167"/>
        <end position="183"/>
    </location>
</feature>
<dbReference type="PROSITE" id="PS51257">
    <property type="entry name" value="PROKAR_LIPOPROTEIN"/>
    <property type="match status" value="1"/>
</dbReference>
<evidence type="ECO:0000256" key="1">
    <source>
        <dbReference type="SAM" id="MobiDB-lite"/>
    </source>
</evidence>